<dbReference type="PROSITE" id="PS50991">
    <property type="entry name" value="PYR_CT"/>
    <property type="match status" value="1"/>
</dbReference>
<dbReference type="Pfam" id="PF00682">
    <property type="entry name" value="HMGL-like"/>
    <property type="match status" value="1"/>
</dbReference>
<evidence type="ECO:0000259" key="1">
    <source>
        <dbReference type="PROSITE" id="PS50991"/>
    </source>
</evidence>
<evidence type="ECO:0000313" key="2">
    <source>
        <dbReference type="EMBL" id="GAG61752.1"/>
    </source>
</evidence>
<dbReference type="SUPFAM" id="SSF89000">
    <property type="entry name" value="post-HMGL domain-like"/>
    <property type="match status" value="1"/>
</dbReference>
<sequence length="405" mass="46051">MVTNQVRITDTTLGDANQSLWNGKLRLEDVLPILAKMDRAGFYSIDCWGAEIFESLLQNLKEDPWDRLKILKSHFKETPISALIRGRSLVGYKNYDDELIKKFIELSAKNGVAIFRVYDALNDIRNLKLIVEVAKYCGCLVQGTLVYTESPVHKMMDSIKISKELVEMGADSICIMDENYFLTPDKTYKIISALKQEIVVPINLHCHFINGIGLLNYLKAIEANVDIIDAAFTPVSFGNSQPSIESIYFALKDTDRQPSLNMELIEEISKEIEGIRKLRDFKKGTTSVIHNKSVQLNIPDHIISDLISQLKDKGEMENLFNVLEEIQSVREEIGYPPLITPVGEIVGTQAIINVITDERWEIIPDEMKKYLIGDYGKIPGEVIPDILIRLEKEKKSLKFDRIKSE</sequence>
<dbReference type="EMBL" id="BART01001075">
    <property type="protein sequence ID" value="GAG61752.1"/>
    <property type="molecule type" value="Genomic_DNA"/>
</dbReference>
<proteinExistence type="predicted"/>
<gene>
    <name evidence="2" type="ORF">S01H4_04120</name>
</gene>
<dbReference type="Gene3D" id="3.20.20.70">
    <property type="entry name" value="Aldolase class I"/>
    <property type="match status" value="1"/>
</dbReference>
<reference evidence="2" key="1">
    <citation type="journal article" date="2014" name="Front. Microbiol.">
        <title>High frequency of phylogenetically diverse reductive dehalogenase-homologous genes in deep subseafloor sedimentary metagenomes.</title>
        <authorList>
            <person name="Kawai M."/>
            <person name="Futagami T."/>
            <person name="Toyoda A."/>
            <person name="Takaki Y."/>
            <person name="Nishi S."/>
            <person name="Hori S."/>
            <person name="Arai W."/>
            <person name="Tsubouchi T."/>
            <person name="Morono Y."/>
            <person name="Uchiyama I."/>
            <person name="Ito T."/>
            <person name="Fujiyama A."/>
            <person name="Inagaki F."/>
            <person name="Takami H."/>
        </authorList>
    </citation>
    <scope>NUCLEOTIDE SEQUENCE</scope>
    <source>
        <strain evidence="2">Expedition CK06-06</strain>
    </source>
</reference>
<accession>X0ZUW8</accession>
<dbReference type="CDD" id="cd07937">
    <property type="entry name" value="DRE_TIM_PC_TC_5S"/>
    <property type="match status" value="1"/>
</dbReference>
<dbReference type="InterPro" id="IPR003379">
    <property type="entry name" value="Carboxylase_cons_dom"/>
</dbReference>
<dbReference type="NCBIfam" id="NF006761">
    <property type="entry name" value="PRK09282.1"/>
    <property type="match status" value="1"/>
</dbReference>
<organism evidence="2">
    <name type="scientific">marine sediment metagenome</name>
    <dbReference type="NCBI Taxonomy" id="412755"/>
    <lineage>
        <taxon>unclassified sequences</taxon>
        <taxon>metagenomes</taxon>
        <taxon>ecological metagenomes</taxon>
    </lineage>
</organism>
<protein>
    <recommendedName>
        <fullName evidence="1">Pyruvate carboxyltransferase domain-containing protein</fullName>
    </recommendedName>
</protein>
<dbReference type="Pfam" id="PF02436">
    <property type="entry name" value="PYC_OADA"/>
    <property type="match status" value="1"/>
</dbReference>
<dbReference type="GO" id="GO:0006094">
    <property type="term" value="P:gluconeogenesis"/>
    <property type="evidence" value="ECO:0007669"/>
    <property type="project" value="TreeGrafter"/>
</dbReference>
<feature type="non-terminal residue" evidence="2">
    <location>
        <position position="405"/>
    </location>
</feature>
<dbReference type="AlphaFoldDB" id="X0ZUW8"/>
<dbReference type="PANTHER" id="PTHR43778">
    <property type="entry name" value="PYRUVATE CARBOXYLASE"/>
    <property type="match status" value="1"/>
</dbReference>
<comment type="caution">
    <text evidence="2">The sequence shown here is derived from an EMBL/GenBank/DDBJ whole genome shotgun (WGS) entry which is preliminary data.</text>
</comment>
<feature type="domain" description="Pyruvate carboxyltransferase" evidence="1">
    <location>
        <begin position="6"/>
        <end position="266"/>
    </location>
</feature>
<dbReference type="InterPro" id="IPR000891">
    <property type="entry name" value="PYR_CT"/>
</dbReference>
<dbReference type="SUPFAM" id="SSF51569">
    <property type="entry name" value="Aldolase"/>
    <property type="match status" value="1"/>
</dbReference>
<dbReference type="GO" id="GO:0005737">
    <property type="term" value="C:cytoplasm"/>
    <property type="evidence" value="ECO:0007669"/>
    <property type="project" value="TreeGrafter"/>
</dbReference>
<dbReference type="PANTHER" id="PTHR43778:SF2">
    <property type="entry name" value="PYRUVATE CARBOXYLASE, MITOCHONDRIAL"/>
    <property type="match status" value="1"/>
</dbReference>
<dbReference type="InterPro" id="IPR055268">
    <property type="entry name" value="PCB-like"/>
</dbReference>
<name>X0ZUW8_9ZZZZ</name>
<dbReference type="InterPro" id="IPR013785">
    <property type="entry name" value="Aldolase_TIM"/>
</dbReference>
<dbReference type="GO" id="GO:0004736">
    <property type="term" value="F:pyruvate carboxylase activity"/>
    <property type="evidence" value="ECO:0007669"/>
    <property type="project" value="TreeGrafter"/>
</dbReference>